<dbReference type="EMBL" id="CM016552">
    <property type="protein sequence ID" value="TKW37430.1"/>
    <property type="molecule type" value="Genomic_DNA"/>
</dbReference>
<sequence length="76" mass="8195">MAVATPGATGPGRRQQAGRRRAGRRRAAEDDEADPDDADGRPPGAATPRKQERTARSGDGWGVRWRRVGGWRGGCR</sequence>
<evidence type="ECO:0000313" key="3">
    <source>
        <dbReference type="Proteomes" id="UP000298652"/>
    </source>
</evidence>
<accession>A0A4U6W4J3</accession>
<name>A0A4U6W4J3_SETVI</name>
<feature type="compositionally biased region" description="Basic residues" evidence="1">
    <location>
        <begin position="64"/>
        <end position="76"/>
    </location>
</feature>
<evidence type="ECO:0000256" key="1">
    <source>
        <dbReference type="SAM" id="MobiDB-lite"/>
    </source>
</evidence>
<keyword evidence="3" id="KW-1185">Reference proteome</keyword>
<evidence type="ECO:0000313" key="2">
    <source>
        <dbReference type="EMBL" id="TKW37430.1"/>
    </source>
</evidence>
<organism evidence="2 3">
    <name type="scientific">Setaria viridis</name>
    <name type="common">Green bristlegrass</name>
    <name type="synonym">Setaria italica subsp. viridis</name>
    <dbReference type="NCBI Taxonomy" id="4556"/>
    <lineage>
        <taxon>Eukaryota</taxon>
        <taxon>Viridiplantae</taxon>
        <taxon>Streptophyta</taxon>
        <taxon>Embryophyta</taxon>
        <taxon>Tracheophyta</taxon>
        <taxon>Spermatophyta</taxon>
        <taxon>Magnoliopsida</taxon>
        <taxon>Liliopsida</taxon>
        <taxon>Poales</taxon>
        <taxon>Poaceae</taxon>
        <taxon>PACMAD clade</taxon>
        <taxon>Panicoideae</taxon>
        <taxon>Panicodae</taxon>
        <taxon>Paniceae</taxon>
        <taxon>Cenchrinae</taxon>
        <taxon>Setaria</taxon>
    </lineage>
</organism>
<protein>
    <submittedName>
        <fullName evidence="2">Uncharacterized protein</fullName>
    </submittedName>
</protein>
<feature type="compositionally biased region" description="Basic residues" evidence="1">
    <location>
        <begin position="16"/>
        <end position="25"/>
    </location>
</feature>
<feature type="region of interest" description="Disordered" evidence="1">
    <location>
        <begin position="1"/>
        <end position="76"/>
    </location>
</feature>
<dbReference type="Proteomes" id="UP000298652">
    <property type="component" value="Chromosome 1"/>
</dbReference>
<dbReference type="Gramene" id="TKW37430">
    <property type="protein sequence ID" value="TKW37430"/>
    <property type="gene ID" value="SEVIR_1G046650v2"/>
</dbReference>
<dbReference type="AlphaFoldDB" id="A0A4U6W4J3"/>
<gene>
    <name evidence="2" type="ORF">SEVIR_1G046650v2</name>
</gene>
<reference evidence="2" key="1">
    <citation type="submission" date="2019-03" db="EMBL/GenBank/DDBJ databases">
        <title>WGS assembly of Setaria viridis.</title>
        <authorList>
            <person name="Huang P."/>
            <person name="Jenkins J."/>
            <person name="Grimwood J."/>
            <person name="Barry K."/>
            <person name="Healey A."/>
            <person name="Mamidi S."/>
            <person name="Sreedasyam A."/>
            <person name="Shu S."/>
            <person name="Feldman M."/>
            <person name="Wu J."/>
            <person name="Yu Y."/>
            <person name="Chen C."/>
            <person name="Johnson J."/>
            <person name="Rokhsar D."/>
            <person name="Baxter I."/>
            <person name="Schmutz J."/>
            <person name="Brutnell T."/>
            <person name="Kellogg E."/>
        </authorList>
    </citation>
    <scope>NUCLEOTIDE SEQUENCE [LARGE SCALE GENOMIC DNA]</scope>
</reference>
<proteinExistence type="predicted"/>